<proteinExistence type="predicted"/>
<dbReference type="AlphaFoldDB" id="A0A369M4A3"/>
<dbReference type="RefSeq" id="WP_015540242.1">
    <property type="nucleotide sequence ID" value="NZ_CABMMS010000002.1"/>
</dbReference>
<keyword evidence="2" id="KW-1185">Reference proteome</keyword>
<dbReference type="OrthoDB" id="3176529at2"/>
<dbReference type="Proteomes" id="UP000254000">
    <property type="component" value="Unassembled WGS sequence"/>
</dbReference>
<dbReference type="GeneID" id="78358772"/>
<dbReference type="EMBL" id="PPTS01000002">
    <property type="protein sequence ID" value="RDB66264.1"/>
    <property type="molecule type" value="Genomic_DNA"/>
</dbReference>
<reference evidence="1 2" key="1">
    <citation type="journal article" date="2018" name="Elife">
        <title>Discovery and characterization of a prevalent human gut bacterial enzyme sufficient for the inactivation of a family of plant toxins.</title>
        <authorList>
            <person name="Koppel N."/>
            <person name="Bisanz J.E."/>
            <person name="Pandelia M.E."/>
            <person name="Turnbaugh P.J."/>
            <person name="Balskus E.P."/>
        </authorList>
    </citation>
    <scope>NUCLEOTIDE SEQUENCE [LARGE SCALE GENOMIC DNA]</scope>
    <source>
        <strain evidence="1 2">3C</strain>
    </source>
</reference>
<protein>
    <submittedName>
        <fullName evidence="1">Uncharacterized protein</fullName>
    </submittedName>
</protein>
<gene>
    <name evidence="1" type="ORF">C1877_03470</name>
</gene>
<organism evidence="1 2">
    <name type="scientific">Gordonibacter pamelaeae</name>
    <dbReference type="NCBI Taxonomy" id="471189"/>
    <lineage>
        <taxon>Bacteria</taxon>
        <taxon>Bacillati</taxon>
        <taxon>Actinomycetota</taxon>
        <taxon>Coriobacteriia</taxon>
        <taxon>Eggerthellales</taxon>
        <taxon>Eggerthellaceae</taxon>
        <taxon>Gordonibacter</taxon>
    </lineage>
</organism>
<sequence>MNAKKKATDTTKPATSTVSNRPRTALSALLVQTAHAEARRPALSGSRRLDPLARIFDANASRAAKIAAVSRLADPVPLVTLAASDAPAYLRRNALLRLDELMDGRPLARTDLERLVPCLRDKELIAFAVVLMDIADFDWCGRCDEGTVDALCLALHECQGLHETVLLEDAFAHLIHTRPDLGRNLRACSPGALHLKAMYQPVVAHNVVYVDLSRENNVA</sequence>
<comment type="caution">
    <text evidence="1">The sequence shown here is derived from an EMBL/GenBank/DDBJ whole genome shotgun (WGS) entry which is preliminary data.</text>
</comment>
<name>A0A369M4A3_9ACTN</name>
<evidence type="ECO:0000313" key="1">
    <source>
        <dbReference type="EMBL" id="RDB66264.1"/>
    </source>
</evidence>
<evidence type="ECO:0000313" key="2">
    <source>
        <dbReference type="Proteomes" id="UP000254000"/>
    </source>
</evidence>
<accession>A0A369M4A3</accession>